<evidence type="ECO:0000313" key="4">
    <source>
        <dbReference type="Proteomes" id="UP000001542"/>
    </source>
</evidence>
<reference evidence="3" key="2">
    <citation type="journal article" date="2007" name="Science">
        <title>Draft genome sequence of the sexually transmitted pathogen Trichomonas vaginalis.</title>
        <authorList>
            <person name="Carlton J.M."/>
            <person name="Hirt R.P."/>
            <person name="Silva J.C."/>
            <person name="Delcher A.L."/>
            <person name="Schatz M."/>
            <person name="Zhao Q."/>
            <person name="Wortman J.R."/>
            <person name="Bidwell S.L."/>
            <person name="Alsmark U.C.M."/>
            <person name="Besteiro S."/>
            <person name="Sicheritz-Ponten T."/>
            <person name="Noel C.J."/>
            <person name="Dacks J.B."/>
            <person name="Foster P.G."/>
            <person name="Simillion C."/>
            <person name="Van de Peer Y."/>
            <person name="Miranda-Saavedra D."/>
            <person name="Barton G.J."/>
            <person name="Westrop G.D."/>
            <person name="Mueller S."/>
            <person name="Dessi D."/>
            <person name="Fiori P.L."/>
            <person name="Ren Q."/>
            <person name="Paulsen I."/>
            <person name="Zhang H."/>
            <person name="Bastida-Corcuera F.D."/>
            <person name="Simoes-Barbosa A."/>
            <person name="Brown M.T."/>
            <person name="Hayes R.D."/>
            <person name="Mukherjee M."/>
            <person name="Okumura C.Y."/>
            <person name="Schneider R."/>
            <person name="Smith A.J."/>
            <person name="Vanacova S."/>
            <person name="Villalvazo M."/>
            <person name="Haas B.J."/>
            <person name="Pertea M."/>
            <person name="Feldblyum T.V."/>
            <person name="Utterback T.R."/>
            <person name="Shu C.L."/>
            <person name="Osoegawa K."/>
            <person name="de Jong P.J."/>
            <person name="Hrdy I."/>
            <person name="Horvathova L."/>
            <person name="Zubacova Z."/>
            <person name="Dolezal P."/>
            <person name="Malik S.B."/>
            <person name="Logsdon J.M. Jr."/>
            <person name="Henze K."/>
            <person name="Gupta A."/>
            <person name="Wang C.C."/>
            <person name="Dunne R.L."/>
            <person name="Upcroft J.A."/>
            <person name="Upcroft P."/>
            <person name="White O."/>
            <person name="Salzberg S.L."/>
            <person name="Tang P."/>
            <person name="Chiu C.-H."/>
            <person name="Lee Y.-S."/>
            <person name="Embley T.M."/>
            <person name="Coombs G.H."/>
            <person name="Mottram J.C."/>
            <person name="Tachezy J."/>
            <person name="Fraser-Liggett C.M."/>
            <person name="Johnson P.J."/>
        </authorList>
    </citation>
    <scope>NUCLEOTIDE SEQUENCE [LARGE SCALE GENOMIC DNA]</scope>
    <source>
        <strain evidence="3">G3</strain>
    </source>
</reference>
<gene>
    <name evidence="3" type="ORF">TVAG_011800</name>
</gene>
<dbReference type="InParanoid" id="A2FNJ8"/>
<dbReference type="KEGG" id="tva:4751255"/>
<dbReference type="SMR" id="A2FNJ8"/>
<evidence type="ECO:0000313" key="3">
    <source>
        <dbReference type="EMBL" id="EAX93536.1"/>
    </source>
</evidence>
<feature type="coiled-coil region" evidence="1">
    <location>
        <begin position="243"/>
        <end position="270"/>
    </location>
</feature>
<evidence type="ECO:0000256" key="2">
    <source>
        <dbReference type="SAM" id="MobiDB-lite"/>
    </source>
</evidence>
<keyword evidence="4" id="KW-1185">Reference proteome</keyword>
<dbReference type="Proteomes" id="UP000001542">
    <property type="component" value="Unassembled WGS sequence"/>
</dbReference>
<accession>A2FNJ8</accession>
<evidence type="ECO:0000256" key="1">
    <source>
        <dbReference type="SAM" id="Coils"/>
    </source>
</evidence>
<protein>
    <submittedName>
        <fullName evidence="3">Uncharacterized protein</fullName>
    </submittedName>
</protein>
<feature type="compositionally biased region" description="Acidic residues" evidence="2">
    <location>
        <begin position="21"/>
        <end position="30"/>
    </location>
</feature>
<dbReference type="VEuPathDB" id="TrichDB:TVAGG3_0747690"/>
<reference evidence="3" key="1">
    <citation type="submission" date="2006-10" db="EMBL/GenBank/DDBJ databases">
        <authorList>
            <person name="Amadeo P."/>
            <person name="Zhao Q."/>
            <person name="Wortman J."/>
            <person name="Fraser-Liggett C."/>
            <person name="Carlton J."/>
        </authorList>
    </citation>
    <scope>NUCLEOTIDE SEQUENCE</scope>
    <source>
        <strain evidence="3">G3</strain>
    </source>
</reference>
<keyword evidence="1" id="KW-0175">Coiled coil</keyword>
<proteinExistence type="predicted"/>
<name>A2FNJ8_TRIV3</name>
<dbReference type="AlphaFoldDB" id="A2FNJ8"/>
<dbReference type="RefSeq" id="XP_001306466.1">
    <property type="nucleotide sequence ID" value="XM_001306465.1"/>
</dbReference>
<dbReference type="EMBL" id="DS113907">
    <property type="protein sequence ID" value="EAX93536.1"/>
    <property type="molecule type" value="Genomic_DNA"/>
</dbReference>
<organism evidence="3 4">
    <name type="scientific">Trichomonas vaginalis (strain ATCC PRA-98 / G3)</name>
    <dbReference type="NCBI Taxonomy" id="412133"/>
    <lineage>
        <taxon>Eukaryota</taxon>
        <taxon>Metamonada</taxon>
        <taxon>Parabasalia</taxon>
        <taxon>Trichomonadida</taxon>
        <taxon>Trichomonadidae</taxon>
        <taxon>Trichomonas</taxon>
    </lineage>
</organism>
<sequence>MIGSINVNKAYWAFQRSSGWSDDDEDQSENSEDKNQNQEEEDKNQNPIQETPPIVDEVINPCTDNNDSETKSKDQSDNQQEQNMGGLFDNEFKPQLPRTARGPRARLYSRKLQRVNTARVPDYEALDEKIKESFDEIDRMLLQIQNGETVLEQKQATKMKNLIKKQRSELLDHDQDWRHGAHYKMFYRDSQFLRNLKNQQAMLQKMNRFDDASLIKKQINEVSSQEFETNKKNHAFAFYKSRTELMERQKKERENAMQNAAEKKNAYIAQREKKTEILNLRYAILKDVGIRNSRARLPRI</sequence>
<feature type="region of interest" description="Disordered" evidence="2">
    <location>
        <begin position="13"/>
        <end position="107"/>
    </location>
</feature>
<dbReference type="VEuPathDB" id="TrichDB:TVAG_011800"/>